<evidence type="ECO:0000313" key="4">
    <source>
        <dbReference type="Proteomes" id="UP000225277"/>
    </source>
</evidence>
<feature type="chain" id="PRO_5013803879" evidence="2">
    <location>
        <begin position="16"/>
        <end position="94"/>
    </location>
</feature>
<dbReference type="AlphaFoldDB" id="A0A2D3URQ3"/>
<protein>
    <submittedName>
        <fullName evidence="3">Uncharacterized protein</fullName>
    </submittedName>
</protein>
<dbReference type="GeneID" id="35597319"/>
<organism evidence="3 4">
    <name type="scientific">Ramularia collo-cygni</name>
    <dbReference type="NCBI Taxonomy" id="112498"/>
    <lineage>
        <taxon>Eukaryota</taxon>
        <taxon>Fungi</taxon>
        <taxon>Dikarya</taxon>
        <taxon>Ascomycota</taxon>
        <taxon>Pezizomycotina</taxon>
        <taxon>Dothideomycetes</taxon>
        <taxon>Dothideomycetidae</taxon>
        <taxon>Mycosphaerellales</taxon>
        <taxon>Mycosphaerellaceae</taxon>
        <taxon>Ramularia</taxon>
    </lineage>
</organism>
<dbReference type="Proteomes" id="UP000225277">
    <property type="component" value="Unassembled WGS sequence"/>
</dbReference>
<proteinExistence type="predicted"/>
<feature type="compositionally biased region" description="Basic and acidic residues" evidence="1">
    <location>
        <begin position="84"/>
        <end position="94"/>
    </location>
</feature>
<gene>
    <name evidence="3" type="ORF">RCC_02097</name>
</gene>
<keyword evidence="4" id="KW-1185">Reference proteome</keyword>
<evidence type="ECO:0000256" key="2">
    <source>
        <dbReference type="SAM" id="SignalP"/>
    </source>
</evidence>
<accession>A0A2D3URQ3</accession>
<evidence type="ECO:0000313" key="3">
    <source>
        <dbReference type="EMBL" id="CZT16255.1"/>
    </source>
</evidence>
<feature type="region of interest" description="Disordered" evidence="1">
    <location>
        <begin position="58"/>
        <end position="94"/>
    </location>
</feature>
<evidence type="ECO:0000256" key="1">
    <source>
        <dbReference type="SAM" id="MobiDB-lite"/>
    </source>
</evidence>
<sequence>MKYSAALILATGLLANSLPTADIDGIEKRTFFPIMDSALKAKCALNAKLGLPALPYCKGNQPPNNSPPGYSPPSHTSQGLYESSNRDFTNKAIF</sequence>
<keyword evidence="2" id="KW-0732">Signal</keyword>
<dbReference type="EMBL" id="FJUY01000002">
    <property type="protein sequence ID" value="CZT16255.1"/>
    <property type="molecule type" value="Genomic_DNA"/>
</dbReference>
<feature type="signal peptide" evidence="2">
    <location>
        <begin position="1"/>
        <end position="15"/>
    </location>
</feature>
<dbReference type="RefSeq" id="XP_023623148.1">
    <property type="nucleotide sequence ID" value="XM_023767380.1"/>
</dbReference>
<name>A0A2D3URQ3_9PEZI</name>
<reference evidence="3 4" key="1">
    <citation type="submission" date="2016-03" db="EMBL/GenBank/DDBJ databases">
        <authorList>
            <person name="Ploux O."/>
        </authorList>
    </citation>
    <scope>NUCLEOTIDE SEQUENCE [LARGE SCALE GENOMIC DNA]</scope>
    <source>
        <strain evidence="3 4">URUG2</strain>
    </source>
</reference>